<dbReference type="GO" id="GO:0004888">
    <property type="term" value="F:transmembrane signaling receptor activity"/>
    <property type="evidence" value="ECO:0007669"/>
    <property type="project" value="InterPro"/>
</dbReference>
<keyword evidence="2" id="KW-1185">Reference proteome</keyword>
<dbReference type="AlphaFoldDB" id="A0A643C901"/>
<evidence type="ECO:0000313" key="2">
    <source>
        <dbReference type="Proteomes" id="UP000437017"/>
    </source>
</evidence>
<evidence type="ECO:0000313" key="1">
    <source>
        <dbReference type="EMBL" id="KAB0396689.1"/>
    </source>
</evidence>
<dbReference type="InterPro" id="IPR042385">
    <property type="entry name" value="CD160"/>
</dbReference>
<dbReference type="EMBL" id="SGJD01002105">
    <property type="protein sequence ID" value="KAB0396689.1"/>
    <property type="molecule type" value="Genomic_DNA"/>
</dbReference>
<name>A0A643C901_BALPH</name>
<proteinExistence type="predicted"/>
<protein>
    <submittedName>
        <fullName evidence="1">Uncharacterized protein</fullName>
    </submittedName>
</protein>
<comment type="caution">
    <text evidence="1">The sequence shown here is derived from an EMBL/GenBank/DDBJ whole genome shotgun (WGS) entry which is preliminary data.</text>
</comment>
<dbReference type="GO" id="GO:0005886">
    <property type="term" value="C:plasma membrane"/>
    <property type="evidence" value="ECO:0007669"/>
    <property type="project" value="TreeGrafter"/>
</dbReference>
<gene>
    <name evidence="1" type="ORF">E2I00_003657</name>
</gene>
<reference evidence="1 2" key="1">
    <citation type="journal article" date="2019" name="PLoS ONE">
        <title>Genomic analyses reveal an absence of contemporary introgressive admixture between fin whales and blue whales, despite known hybrids.</title>
        <authorList>
            <person name="Westbury M.V."/>
            <person name="Petersen B."/>
            <person name="Lorenzen E.D."/>
        </authorList>
    </citation>
    <scope>NUCLEOTIDE SEQUENCE [LARGE SCALE GENOMIC DNA]</scope>
    <source>
        <strain evidence="1">FinWhale-01</strain>
    </source>
</reference>
<dbReference type="PANTHER" id="PTHR15425:SF0">
    <property type="entry name" value="CD160 ANTIGEN"/>
    <property type="match status" value="1"/>
</dbReference>
<accession>A0A643C901</accession>
<dbReference type="GO" id="GO:0002819">
    <property type="term" value="P:regulation of adaptive immune response"/>
    <property type="evidence" value="ECO:0007669"/>
    <property type="project" value="InterPro"/>
</dbReference>
<dbReference type="Proteomes" id="UP000437017">
    <property type="component" value="Unassembled WGS sequence"/>
</dbReference>
<sequence>MNAHPQLNFPGGKATVLLKKEEAEAGMTSLEQLRLKLDPGRDGISEISSQLVFTINQAMALDSETYQWCARSQKLDIYLQGHYFSVVSWYPQCHQSELHSNGIETGHPKFGHSKGALSSGFLQEKVSMMLVTSLVALQGMFRRAFSTPRHEGAIPLTS</sequence>
<dbReference type="PANTHER" id="PTHR15425">
    <property type="entry name" value="CD160 ANTIGEN"/>
    <property type="match status" value="1"/>
</dbReference>
<dbReference type="OrthoDB" id="9450911at2759"/>
<organism evidence="1 2">
    <name type="scientific">Balaenoptera physalus</name>
    <name type="common">Fin whale</name>
    <name type="synonym">Balaena physalus</name>
    <dbReference type="NCBI Taxonomy" id="9770"/>
    <lineage>
        <taxon>Eukaryota</taxon>
        <taxon>Metazoa</taxon>
        <taxon>Chordata</taxon>
        <taxon>Craniata</taxon>
        <taxon>Vertebrata</taxon>
        <taxon>Euteleostomi</taxon>
        <taxon>Mammalia</taxon>
        <taxon>Eutheria</taxon>
        <taxon>Laurasiatheria</taxon>
        <taxon>Artiodactyla</taxon>
        <taxon>Whippomorpha</taxon>
        <taxon>Cetacea</taxon>
        <taxon>Mysticeti</taxon>
        <taxon>Balaenopteridae</taxon>
        <taxon>Balaenoptera</taxon>
    </lineage>
</organism>